<proteinExistence type="predicted"/>
<evidence type="ECO:0000313" key="2">
    <source>
        <dbReference type="EMBL" id="SEM36849.1"/>
    </source>
</evidence>
<dbReference type="RefSeq" id="WP_075009170.1">
    <property type="nucleotide sequence ID" value="NZ_FOAP01000015.1"/>
</dbReference>
<gene>
    <name evidence="2" type="ORF">SAMN05444354_115156</name>
</gene>
<name>A0A1H7XV31_STIAU</name>
<keyword evidence="3" id="KW-1185">Reference proteome</keyword>
<feature type="domain" description="CarS SH3" evidence="1">
    <location>
        <begin position="1"/>
        <end position="83"/>
    </location>
</feature>
<evidence type="ECO:0000259" key="1">
    <source>
        <dbReference type="Pfam" id="PF18354"/>
    </source>
</evidence>
<dbReference type="InterPro" id="IPR041199">
    <property type="entry name" value="CarS_SH3"/>
</dbReference>
<reference evidence="3" key="1">
    <citation type="submission" date="2016-10" db="EMBL/GenBank/DDBJ databases">
        <authorList>
            <person name="Varghese N."/>
            <person name="Submissions S."/>
        </authorList>
    </citation>
    <scope>NUCLEOTIDE SEQUENCE [LARGE SCALE GENOMIC DNA]</scope>
    <source>
        <strain evidence="3">DSM 17044</strain>
    </source>
</reference>
<dbReference type="EMBL" id="FOAP01000015">
    <property type="protein sequence ID" value="SEM36849.1"/>
    <property type="molecule type" value="Genomic_DNA"/>
</dbReference>
<protein>
    <recommendedName>
        <fullName evidence="1">CarS SH3 domain-containing protein</fullName>
    </recommendedName>
</protein>
<dbReference type="Pfam" id="PF18354">
    <property type="entry name" value="SH3_18"/>
    <property type="match status" value="1"/>
</dbReference>
<organism evidence="2 3">
    <name type="scientific">Stigmatella aurantiaca</name>
    <dbReference type="NCBI Taxonomy" id="41"/>
    <lineage>
        <taxon>Bacteria</taxon>
        <taxon>Pseudomonadati</taxon>
        <taxon>Myxococcota</taxon>
        <taxon>Myxococcia</taxon>
        <taxon>Myxococcales</taxon>
        <taxon>Cystobacterineae</taxon>
        <taxon>Archangiaceae</taxon>
        <taxon>Stigmatella</taxon>
    </lineage>
</organism>
<accession>A0A1H7XV31</accession>
<dbReference type="OrthoDB" id="5515504at2"/>
<dbReference type="Gene3D" id="2.30.30.630">
    <property type="match status" value="1"/>
</dbReference>
<dbReference type="AlphaFoldDB" id="A0A1H7XV31"/>
<sequence length="101" mass="11136">MIRDPSLILTVDVEGAPVRIGERVRIVPASPEGSVDERFLGHTGIVVALVFDDPWLQYPADPLIRVRVSGLGEDLFFVRELEGISERTGLLRRASPPAWAC</sequence>
<dbReference type="Proteomes" id="UP000182719">
    <property type="component" value="Unassembled WGS sequence"/>
</dbReference>
<evidence type="ECO:0000313" key="3">
    <source>
        <dbReference type="Proteomes" id="UP000182719"/>
    </source>
</evidence>